<accession>A0A6J5MNN5</accession>
<proteinExistence type="predicted"/>
<name>A0A6J5MNN5_9CAUD</name>
<organism evidence="1">
    <name type="scientific">uncultured Caudovirales phage</name>
    <dbReference type="NCBI Taxonomy" id="2100421"/>
    <lineage>
        <taxon>Viruses</taxon>
        <taxon>Duplodnaviria</taxon>
        <taxon>Heunggongvirae</taxon>
        <taxon>Uroviricota</taxon>
        <taxon>Caudoviricetes</taxon>
        <taxon>Peduoviridae</taxon>
        <taxon>Maltschvirus</taxon>
        <taxon>Maltschvirus maltsch</taxon>
    </lineage>
</organism>
<reference evidence="1" key="1">
    <citation type="submission" date="2020-04" db="EMBL/GenBank/DDBJ databases">
        <authorList>
            <person name="Chiriac C."/>
            <person name="Salcher M."/>
            <person name="Ghai R."/>
            <person name="Kavagutti S V."/>
        </authorList>
    </citation>
    <scope>NUCLEOTIDE SEQUENCE</scope>
</reference>
<evidence type="ECO:0000313" key="1">
    <source>
        <dbReference type="EMBL" id="CAB4146746.1"/>
    </source>
</evidence>
<dbReference type="EMBL" id="LR796472">
    <property type="protein sequence ID" value="CAB4146746.1"/>
    <property type="molecule type" value="Genomic_DNA"/>
</dbReference>
<gene>
    <name evidence="1" type="ORF">UFOVP496_8</name>
</gene>
<protein>
    <submittedName>
        <fullName evidence="1">Uncharacterized protein</fullName>
    </submittedName>
</protein>
<sequence length="66" mass="7184">MLDRIVAAIALALIDFIAGRVERGRVAVDSLPDPDRLHRAGDRIREWLRANGARVGGKPDQGGPKQ</sequence>